<feature type="domain" description="Dienelactone hydrolase" evidence="1">
    <location>
        <begin position="16"/>
        <end position="227"/>
    </location>
</feature>
<protein>
    <submittedName>
        <fullName evidence="2">Carboxymethylenebutenolidase</fullName>
        <ecNumber evidence="2">3.1.1.45</ecNumber>
    </submittedName>
</protein>
<dbReference type="InterPro" id="IPR029058">
    <property type="entry name" value="AB_hydrolase_fold"/>
</dbReference>
<comment type="caution">
    <text evidence="2">The sequence shown here is derived from an EMBL/GenBank/DDBJ whole genome shotgun (WGS) entry which is preliminary data.</text>
</comment>
<sequence>MGQFVNLTSQDGFVVPAWVAQPDGAPQGAVVVLQEIFGVNSHIRAVADRLAARGYVAVAPATFARVRPDVELGYSEADMREGSGLKAAVEALPGDGVLPDIQAAIDHAAERSGGKVGIVGFCWGGLLTWRSACSLRGLSAAVCYYGGGMTSPDETARQPQVPVLAHFGQRDHWISVESVQAFARAHPEVQVHVYEADHGFNCDQRGSYDEASALVARDRTLAFFSRHLG</sequence>
<reference evidence="2 3" key="1">
    <citation type="submission" date="2009-05" db="EMBL/GenBank/DDBJ databases">
        <title>The draft genome of Acidovorax delafieldii 2AN.</title>
        <authorList>
            <consortium name="US DOE Joint Genome Institute (JGI-PGF)"/>
            <person name="Lucas S."/>
            <person name="Copeland A."/>
            <person name="Lapidus A."/>
            <person name="Glavina del Rio T."/>
            <person name="Tice H."/>
            <person name="Bruce D."/>
            <person name="Goodwin L."/>
            <person name="Pitluck S."/>
            <person name="Larimer F."/>
            <person name="Land M.L."/>
            <person name="Hauser L."/>
            <person name="Shelobolina E.S."/>
            <person name="Picardal F."/>
            <person name="Roden E."/>
            <person name="Emerson D."/>
        </authorList>
    </citation>
    <scope>NUCLEOTIDE SEQUENCE [LARGE SCALE GENOMIC DNA]</scope>
    <source>
        <strain evidence="2 3">2AN</strain>
    </source>
</reference>
<dbReference type="OrthoDB" id="62567at2"/>
<dbReference type="InterPro" id="IPR051049">
    <property type="entry name" value="Dienelactone_hydrolase-like"/>
</dbReference>
<dbReference type="InterPro" id="IPR002925">
    <property type="entry name" value="Dienelactn_hydro"/>
</dbReference>
<proteinExistence type="predicted"/>
<dbReference type="PANTHER" id="PTHR46623:SF6">
    <property type="entry name" value="ALPHA_BETA-HYDROLASES SUPERFAMILY PROTEIN"/>
    <property type="match status" value="1"/>
</dbReference>
<keyword evidence="2" id="KW-0378">Hydrolase</keyword>
<evidence type="ECO:0000313" key="2">
    <source>
        <dbReference type="EMBL" id="EER59853.1"/>
    </source>
</evidence>
<organism evidence="2 3">
    <name type="scientific">Acidovorax delafieldii 2AN</name>
    <dbReference type="NCBI Taxonomy" id="573060"/>
    <lineage>
        <taxon>Bacteria</taxon>
        <taxon>Pseudomonadati</taxon>
        <taxon>Pseudomonadota</taxon>
        <taxon>Betaproteobacteria</taxon>
        <taxon>Burkholderiales</taxon>
        <taxon>Comamonadaceae</taxon>
        <taxon>Acidovorax</taxon>
    </lineage>
</organism>
<dbReference type="AlphaFoldDB" id="C5T6P9"/>
<dbReference type="EMBL" id="ACQT01000091">
    <property type="protein sequence ID" value="EER59853.1"/>
    <property type="molecule type" value="Genomic_DNA"/>
</dbReference>
<dbReference type="EC" id="3.1.1.45" evidence="2"/>
<dbReference type="Gene3D" id="3.40.50.1820">
    <property type="entry name" value="alpha/beta hydrolase"/>
    <property type="match status" value="1"/>
</dbReference>
<dbReference type="PANTHER" id="PTHR46623">
    <property type="entry name" value="CARBOXYMETHYLENEBUTENOLIDASE-RELATED"/>
    <property type="match status" value="1"/>
</dbReference>
<accession>C5T6P9</accession>
<evidence type="ECO:0000259" key="1">
    <source>
        <dbReference type="Pfam" id="PF01738"/>
    </source>
</evidence>
<dbReference type="Pfam" id="PF01738">
    <property type="entry name" value="DLH"/>
    <property type="match status" value="1"/>
</dbReference>
<dbReference type="GO" id="GO:0008806">
    <property type="term" value="F:carboxymethylenebutenolidase activity"/>
    <property type="evidence" value="ECO:0007669"/>
    <property type="project" value="UniProtKB-EC"/>
</dbReference>
<dbReference type="SUPFAM" id="SSF53474">
    <property type="entry name" value="alpha/beta-Hydrolases"/>
    <property type="match status" value="1"/>
</dbReference>
<dbReference type="Proteomes" id="UP000003856">
    <property type="component" value="Unassembled WGS sequence"/>
</dbReference>
<name>C5T6P9_ACIDE</name>
<gene>
    <name evidence="2" type="ORF">AcdelDRAFT_2579</name>
</gene>
<dbReference type="RefSeq" id="WP_005797255.1">
    <property type="nucleotide sequence ID" value="NZ_ACQT01000091.1"/>
</dbReference>
<evidence type="ECO:0000313" key="3">
    <source>
        <dbReference type="Proteomes" id="UP000003856"/>
    </source>
</evidence>
<dbReference type="PATRIC" id="fig|573060.9.peg.2509"/>
<keyword evidence="3" id="KW-1185">Reference proteome</keyword>